<reference evidence="4" key="1">
    <citation type="submission" date="2016-10" db="EMBL/GenBank/DDBJ databases">
        <authorList>
            <person name="Varghese N."/>
        </authorList>
    </citation>
    <scope>NUCLEOTIDE SEQUENCE [LARGE SCALE GENOMIC DNA]</scope>
    <source>
        <strain evidence="4">DSM 45096 / BCRC 16803 / CGMCC 4.1857 / CIP 109030 / JCM 12277 / KCTC 19219 / NBRC 100920 / 33214</strain>
    </source>
</reference>
<keyword evidence="4" id="KW-1185">Reference proteome</keyword>
<dbReference type="SUPFAM" id="SSF52499">
    <property type="entry name" value="Isochorismatase-like hydrolases"/>
    <property type="match status" value="1"/>
</dbReference>
<dbReference type="Proteomes" id="UP000183015">
    <property type="component" value="Unassembled WGS sequence"/>
</dbReference>
<evidence type="ECO:0000313" key="4">
    <source>
        <dbReference type="Proteomes" id="UP000183015"/>
    </source>
</evidence>
<organism evidence="3 4">
    <name type="scientific">Streptacidiphilus jiangxiensis</name>
    <dbReference type="NCBI Taxonomy" id="235985"/>
    <lineage>
        <taxon>Bacteria</taxon>
        <taxon>Bacillati</taxon>
        <taxon>Actinomycetota</taxon>
        <taxon>Actinomycetes</taxon>
        <taxon>Kitasatosporales</taxon>
        <taxon>Streptomycetaceae</taxon>
        <taxon>Streptacidiphilus</taxon>
    </lineage>
</organism>
<accession>A0A1H7V457</accession>
<evidence type="ECO:0000313" key="3">
    <source>
        <dbReference type="EMBL" id="SEM03904.1"/>
    </source>
</evidence>
<dbReference type="Pfam" id="PF00857">
    <property type="entry name" value="Isochorismatase"/>
    <property type="match status" value="1"/>
</dbReference>
<dbReference type="InterPro" id="IPR036380">
    <property type="entry name" value="Isochorismatase-like_sf"/>
</dbReference>
<gene>
    <name evidence="3" type="ORF">SAMN05414137_11764</name>
</gene>
<evidence type="ECO:0000259" key="2">
    <source>
        <dbReference type="Pfam" id="PF00857"/>
    </source>
</evidence>
<dbReference type="InterPro" id="IPR000868">
    <property type="entry name" value="Isochorismatase-like_dom"/>
</dbReference>
<feature type="domain" description="Isochorismatase-like" evidence="2">
    <location>
        <begin position="22"/>
        <end position="182"/>
    </location>
</feature>
<proteinExistence type="predicted"/>
<dbReference type="InterPro" id="IPR050272">
    <property type="entry name" value="Isochorismatase-like_hydrls"/>
</dbReference>
<dbReference type="RefSeq" id="WP_042443258.1">
    <property type="nucleotide sequence ID" value="NZ_BBPN01000004.1"/>
</dbReference>
<protein>
    <submittedName>
        <fullName evidence="3">Nicotinamidase-related amidase</fullName>
    </submittedName>
</protein>
<dbReference type="AlphaFoldDB" id="A0A1H7V457"/>
<keyword evidence="1" id="KW-0378">Hydrolase</keyword>
<dbReference type="EMBL" id="FOAZ01000017">
    <property type="protein sequence ID" value="SEM03904.1"/>
    <property type="molecule type" value="Genomic_DNA"/>
</dbReference>
<sequence>MTTTLRDLNSFDATPARLADSTVILIDYQNTYTEGVMELDGWKEALEAGAELLARARAAGAAVIHVVNDGGPGTPYDIRAEIGRIHPTVAPAEGEPTVVKTAPNAFLETELAELVDAAARDHVIVAGFMTHLCVAFTAQGAFLRGDRVTVVADACATRALDTPVGAVSARQLHEAALATVHDLYGVVVAHGSALA</sequence>
<dbReference type="PANTHER" id="PTHR43540">
    <property type="entry name" value="PEROXYUREIDOACRYLATE/UREIDOACRYLATE AMIDOHYDROLASE-RELATED"/>
    <property type="match status" value="1"/>
</dbReference>
<dbReference type="eggNOG" id="COG1335">
    <property type="taxonomic scope" value="Bacteria"/>
</dbReference>
<dbReference type="OrthoDB" id="9794942at2"/>
<evidence type="ECO:0000256" key="1">
    <source>
        <dbReference type="ARBA" id="ARBA00022801"/>
    </source>
</evidence>
<dbReference type="GO" id="GO:0016787">
    <property type="term" value="F:hydrolase activity"/>
    <property type="evidence" value="ECO:0007669"/>
    <property type="project" value="UniProtKB-KW"/>
</dbReference>
<dbReference type="PANTHER" id="PTHR43540:SF15">
    <property type="entry name" value="BLR5631 PROTEIN"/>
    <property type="match status" value="1"/>
</dbReference>
<dbReference type="STRING" id="235985.SAMN05414137_11764"/>
<dbReference type="Gene3D" id="3.40.50.850">
    <property type="entry name" value="Isochorismatase-like"/>
    <property type="match status" value="1"/>
</dbReference>
<name>A0A1H7V457_STRJI</name>